<comment type="caution">
    <text evidence="1">The sequence shown here is derived from an EMBL/GenBank/DDBJ whole genome shotgun (WGS) entry which is preliminary data.</text>
</comment>
<dbReference type="RefSeq" id="WP_346760235.1">
    <property type="nucleotide sequence ID" value="NZ_JAUJEB010000005.1"/>
</dbReference>
<dbReference type="Proteomes" id="UP001172083">
    <property type="component" value="Unassembled WGS sequence"/>
</dbReference>
<dbReference type="Pfam" id="PF14592">
    <property type="entry name" value="Chondroitinas_B"/>
    <property type="match status" value="1"/>
</dbReference>
<dbReference type="Gene3D" id="2.160.20.10">
    <property type="entry name" value="Single-stranded right-handed beta-helix, Pectin lyase-like"/>
    <property type="match status" value="2"/>
</dbReference>
<reference evidence="1" key="1">
    <citation type="submission" date="2023-06" db="EMBL/GenBank/DDBJ databases">
        <title>Genomic of Agaribacillus aureum.</title>
        <authorList>
            <person name="Wang G."/>
        </authorList>
    </citation>
    <scope>NUCLEOTIDE SEQUENCE</scope>
    <source>
        <strain evidence="1">BMA12</strain>
    </source>
</reference>
<protein>
    <submittedName>
        <fullName evidence="1">Polysaccharide lyase 6 family protein</fullName>
    </submittedName>
</protein>
<organism evidence="1 2">
    <name type="scientific">Agaribacillus aureus</name>
    <dbReference type="NCBI Taxonomy" id="3051825"/>
    <lineage>
        <taxon>Bacteria</taxon>
        <taxon>Pseudomonadati</taxon>
        <taxon>Bacteroidota</taxon>
        <taxon>Cytophagia</taxon>
        <taxon>Cytophagales</taxon>
        <taxon>Splendidivirgaceae</taxon>
        <taxon>Agaribacillus</taxon>
    </lineage>
</organism>
<dbReference type="CDD" id="cd14251">
    <property type="entry name" value="PL-6"/>
    <property type="match status" value="1"/>
</dbReference>
<dbReference type="InterPro" id="IPR011050">
    <property type="entry name" value="Pectin_lyase_fold/virulence"/>
</dbReference>
<evidence type="ECO:0000313" key="2">
    <source>
        <dbReference type="Proteomes" id="UP001172083"/>
    </source>
</evidence>
<keyword evidence="1" id="KW-0456">Lyase</keyword>
<dbReference type="GO" id="GO:0016829">
    <property type="term" value="F:lyase activity"/>
    <property type="evidence" value="ECO:0007669"/>
    <property type="project" value="UniProtKB-KW"/>
</dbReference>
<accession>A0ABT8LAX3</accession>
<dbReference type="InterPro" id="IPR012334">
    <property type="entry name" value="Pectin_lyas_fold"/>
</dbReference>
<name>A0ABT8LAX3_9BACT</name>
<dbReference type="InterPro" id="IPR039513">
    <property type="entry name" value="PL-6"/>
</dbReference>
<evidence type="ECO:0000313" key="1">
    <source>
        <dbReference type="EMBL" id="MDN5214897.1"/>
    </source>
</evidence>
<gene>
    <name evidence="1" type="ORF">QQ020_22645</name>
</gene>
<dbReference type="EMBL" id="JAUJEB010000005">
    <property type="protein sequence ID" value="MDN5214897.1"/>
    <property type="molecule type" value="Genomic_DNA"/>
</dbReference>
<keyword evidence="2" id="KW-1185">Reference proteome</keyword>
<sequence length="779" mass="85918">MKDLIRIQMIILAFAWSLNACDHPSGHQVLVHDLMEFEKAVQAAQPGDVISLANGVWSDTELLFEANGTAEKPVTLTAEEKGRVFLEGASNLRIAGEHLVVSGLVFRNGFTPTNEVISFKKDKKNLANHCRVSECVIDNFSNPERFETDTWVAIYGKNNRFDHNYLTGKRNHGVTLAVRLNSEESRENDHLIDHNYFGPRPNLGANGGETLRIGTSHYSLTNSRTVVEYNYFDRCNGEHEIISNKSCQNTYRDNTFFECRGTLTMRHGNETTVDGNFFFGNGKVNTGGIRIINEKQTVTNNYFYDLTGYRFRGALVIMNGVPNSPLNRYFQVKESVASNNTFINCDHVQLCAGSDEERSAVPVSTSVANNVFYHENKADIFTIYDDISGINFEGNFSSPDIDTNPLTGIKSTPLKLVKNASGLVMPHGQTGEAGTNRKAVRATPENTGVSWYPRVDESIRFGVGSTVMVEPGMNTLYEAVRNTAPGDVLVLNGSADYHLTKSLSIHHPLTIKSGAASRPVIKFEKTTLFYIENGGSLALQGIIVDGSESPDAPGNAVMSTSRYSMNKNYKLRIEDSEFKNLDINHSFDVLKIYKNTFADSIYLRNTAFSNITGSVLALDKETDDIGIYNAENVDIENCTFSKIQGLVLDLYRGGKDESTFGPILTINHCVFNEVGHGTRNRHDAAIRLHGAQVAYIKNSIFTKSNNIELFLAVGEPIISITNCNFHESGKIIANDEAYQTSGLTRLKPDFENTAGFALAASSGLIGKADDGTDIGIIKN</sequence>
<dbReference type="SUPFAM" id="SSF51126">
    <property type="entry name" value="Pectin lyase-like"/>
    <property type="match status" value="2"/>
</dbReference>
<proteinExistence type="predicted"/>